<feature type="transmembrane region" description="Helical" evidence="7">
    <location>
        <begin position="327"/>
        <end position="346"/>
    </location>
</feature>
<feature type="transmembrane region" description="Helical" evidence="7">
    <location>
        <begin position="156"/>
        <end position="176"/>
    </location>
</feature>
<dbReference type="InterPro" id="IPR001046">
    <property type="entry name" value="NRAMP_fam"/>
</dbReference>
<evidence type="ECO:0000313" key="8">
    <source>
        <dbReference type="EMBL" id="VFR02263.1"/>
    </source>
</evidence>
<reference evidence="8 9" key="1">
    <citation type="submission" date="2018-04" db="EMBL/GenBank/DDBJ databases">
        <authorList>
            <person name="Vogel A."/>
        </authorList>
    </citation>
    <scope>NUCLEOTIDE SEQUENCE [LARGE SCALE GENOMIC DNA]</scope>
</reference>
<feature type="transmembrane region" description="Helical" evidence="7">
    <location>
        <begin position="439"/>
        <end position="458"/>
    </location>
</feature>
<evidence type="ECO:0000256" key="5">
    <source>
        <dbReference type="ARBA" id="ARBA00023136"/>
    </source>
</evidence>
<dbReference type="Proteomes" id="UP000595140">
    <property type="component" value="Unassembled WGS sequence"/>
</dbReference>
<dbReference type="GO" id="GO:0015086">
    <property type="term" value="F:cadmium ion transmembrane transporter activity"/>
    <property type="evidence" value="ECO:0007669"/>
    <property type="project" value="TreeGrafter"/>
</dbReference>
<feature type="region of interest" description="Disordered" evidence="6">
    <location>
        <begin position="864"/>
        <end position="887"/>
    </location>
</feature>
<dbReference type="PANTHER" id="PTHR11706">
    <property type="entry name" value="SOLUTE CARRIER PROTEIN FAMILY 11 MEMBER"/>
    <property type="match status" value="1"/>
</dbReference>
<keyword evidence="9" id="KW-1185">Reference proteome</keyword>
<keyword evidence="3 7" id="KW-0812">Transmembrane</keyword>
<feature type="transmembrane region" description="Helical" evidence="7">
    <location>
        <begin position="15"/>
        <end position="33"/>
    </location>
</feature>
<feature type="transmembrane region" description="Helical" evidence="7">
    <location>
        <begin position="353"/>
        <end position="376"/>
    </location>
</feature>
<dbReference type="GO" id="GO:0034755">
    <property type="term" value="P:iron ion transmembrane transport"/>
    <property type="evidence" value="ECO:0007669"/>
    <property type="project" value="TreeGrafter"/>
</dbReference>
<feature type="compositionally biased region" description="Polar residues" evidence="6">
    <location>
        <begin position="866"/>
        <end position="887"/>
    </location>
</feature>
<dbReference type="GO" id="GO:0005886">
    <property type="term" value="C:plasma membrane"/>
    <property type="evidence" value="ECO:0007669"/>
    <property type="project" value="TreeGrafter"/>
</dbReference>
<evidence type="ECO:0000256" key="3">
    <source>
        <dbReference type="ARBA" id="ARBA00022692"/>
    </source>
</evidence>
<evidence type="ECO:0000256" key="7">
    <source>
        <dbReference type="SAM" id="Phobius"/>
    </source>
</evidence>
<feature type="transmembrane region" description="Helical" evidence="7">
    <location>
        <begin position="53"/>
        <end position="71"/>
    </location>
</feature>
<dbReference type="PANTHER" id="PTHR11706:SF75">
    <property type="entry name" value="ETHYLENE-INSENSITIVE PROTEIN 2"/>
    <property type="match status" value="1"/>
</dbReference>
<evidence type="ECO:0000256" key="6">
    <source>
        <dbReference type="SAM" id="MobiDB-lite"/>
    </source>
</evidence>
<feature type="transmembrane region" description="Helical" evidence="7">
    <location>
        <begin position="92"/>
        <end position="116"/>
    </location>
</feature>
<dbReference type="GO" id="GO:0005384">
    <property type="term" value="F:manganese ion transmembrane transporter activity"/>
    <property type="evidence" value="ECO:0007669"/>
    <property type="project" value="TreeGrafter"/>
</dbReference>
<protein>
    <recommendedName>
        <fullName evidence="10">Ethylene-insensitive protein 2</fullName>
    </recommendedName>
</protein>
<evidence type="ECO:0000313" key="9">
    <source>
        <dbReference type="Proteomes" id="UP000595140"/>
    </source>
</evidence>
<proteinExistence type="inferred from homology"/>
<dbReference type="OrthoDB" id="409173at2759"/>
<keyword evidence="4 7" id="KW-1133">Transmembrane helix</keyword>
<dbReference type="PIRSF" id="PIRSF037378">
    <property type="entry name" value="EIN2"/>
    <property type="match status" value="1"/>
</dbReference>
<dbReference type="Pfam" id="PF01566">
    <property type="entry name" value="Nramp"/>
    <property type="match status" value="1"/>
</dbReference>
<comment type="similarity">
    <text evidence="2">Belongs to the NRAMP (TC 2.A.55) family.</text>
</comment>
<accession>A0A484NMP7</accession>
<dbReference type="GO" id="GO:0009873">
    <property type="term" value="P:ethylene-activated signaling pathway"/>
    <property type="evidence" value="ECO:0007669"/>
    <property type="project" value="InterPro"/>
</dbReference>
<feature type="transmembrane region" description="Helical" evidence="7">
    <location>
        <begin position="396"/>
        <end position="418"/>
    </location>
</feature>
<evidence type="ECO:0000256" key="2">
    <source>
        <dbReference type="ARBA" id="ARBA00009965"/>
    </source>
</evidence>
<feature type="transmembrane region" description="Helical" evidence="7">
    <location>
        <begin position="122"/>
        <end position="144"/>
    </location>
</feature>
<name>A0A484NMP7_9ASTE</name>
<keyword evidence="5 7" id="KW-0472">Membrane</keyword>
<dbReference type="EMBL" id="OOIL02006793">
    <property type="protein sequence ID" value="VFR02263.1"/>
    <property type="molecule type" value="Genomic_DNA"/>
</dbReference>
<sequence length="1284" mass="140858">MESEAFTTNRQTSTLQRFLSAVVPVLYITIGYVDPGKWAAVVEGGGRFGYDLMVFLLLFNLGAILCQYLSARIAVVTGRDLAQICSKEYDKVTCIFLGFQAEISVMALDLTMVLATAHGLNVIFGIDLFTCVFLTATNVVLFPLISSLVDNSCAKLLCTGWMGFILLLYVLGVLISQPENPFTIGGILTKFNGESSFALMSLLGASIMPHNFYLHSSFVQQEQVWERISKGARCQDHFFAIVSIFSGIFLVNYMLLNLAASAFYNTGLVLLTFHEALSLLDQLFGSSVTPFVMMLVVLISSQITALTWDIGRQVVVDGLFGMDLPGWLHHFTVRIIAIVPALYCVWNSGAEGLYQLLIYTQVAVALVLPSSVIPLFRVASSRSVMGNHKISHMLELLALGTFFSMLGLKIIFVTEMIFGNSDWVHNLKWNIGSSISAPYVFLLIAAFGSLCLMLWLAATPLKSASSRFDPQALLQWDSHHPMHDTSILGLELDEPKVSMSNLVIPTHVQEPALEFENSFGSNGLDLPSSKLLDSNLPESLLDFERGPQLTTIDENENKSEVTFSSDSICHPPQVFDDGDSITEQSSDTLPGELLDVVEETQKNVSSFPKGNTEKVYEKDSWEPEVATPKEMFVNENQISTLDSPGSLKNISGMTDDLGSGTGSLSRLAGLGRAARRQLTTILDEFWGQLFDFHGQVIPEAKSNKVDVLLGVVDSKTDSKPPSGSLKLESIRKDINANLSDSLMNSDIYSPKQMSRELPYGAKEPSSLRLSHMKLLDAYNAQNSTHNNNNNSLEASERRYSSMRIPASSASYDPQPATVHGYELSSYLSQISKERYADYLNGHMDSSPIPKSNYVDPYASGGVYRQKPQNISSTRGPPGFTNVSASRNNSLGQSGNFLNDLYSLTGNGQSAANTTPKKYYSLPDISGLYVPNRSSSQSHRLDTPVGYGQSLYGQAYSRTSQTACRPPGFDQLSPSKVCRDAFSLQISSNPGNCGVSLWSTQPFEQFGVDKSGSFGTDGLGAMQNSSTQETSSVLNSEAKLLQSFRSCMLKLLKLEGSDWLFKQDDGADEDLISHVSARERFLYEAETREVGGRLSYGSGGGETQPINNKIGSADSAKFLVMSVPHCGEGCVWKMDLIVSFGIWCIHRILELSLMESRPELWGKYTYVLNRLQGIIDLAFFKPHSPMTPCFCLQIPVGHQQRHLNGSLALPAKQSRGKCTTAPMLLELIKDIEISISSRKGRTGTAAGDVAFPKGKENLASVLKRYKRRLSNKVVSSQDGPRKAPL</sequence>
<evidence type="ECO:0008006" key="10">
    <source>
        <dbReference type="Google" id="ProtNLM"/>
    </source>
</evidence>
<evidence type="ECO:0000256" key="4">
    <source>
        <dbReference type="ARBA" id="ARBA00022989"/>
    </source>
</evidence>
<comment type="subcellular location">
    <subcellularLocation>
        <location evidence="1">Membrane</location>
        <topology evidence="1">Multi-pass membrane protein</topology>
    </subcellularLocation>
</comment>
<evidence type="ECO:0000256" key="1">
    <source>
        <dbReference type="ARBA" id="ARBA00004141"/>
    </source>
</evidence>
<dbReference type="InterPro" id="IPR017187">
    <property type="entry name" value="EIN2"/>
</dbReference>
<feature type="transmembrane region" description="Helical" evidence="7">
    <location>
        <begin position="196"/>
        <end position="216"/>
    </location>
</feature>
<feature type="transmembrane region" description="Helical" evidence="7">
    <location>
        <begin position="237"/>
        <end position="256"/>
    </location>
</feature>
<dbReference type="PRINTS" id="PR00447">
    <property type="entry name" value="NATRESASSCMP"/>
</dbReference>
<organism evidence="8 9">
    <name type="scientific">Cuscuta campestris</name>
    <dbReference type="NCBI Taxonomy" id="132261"/>
    <lineage>
        <taxon>Eukaryota</taxon>
        <taxon>Viridiplantae</taxon>
        <taxon>Streptophyta</taxon>
        <taxon>Embryophyta</taxon>
        <taxon>Tracheophyta</taxon>
        <taxon>Spermatophyta</taxon>
        <taxon>Magnoliopsida</taxon>
        <taxon>eudicotyledons</taxon>
        <taxon>Gunneridae</taxon>
        <taxon>Pentapetalae</taxon>
        <taxon>asterids</taxon>
        <taxon>lamiids</taxon>
        <taxon>Solanales</taxon>
        <taxon>Convolvulaceae</taxon>
        <taxon>Cuscuteae</taxon>
        <taxon>Cuscuta</taxon>
        <taxon>Cuscuta subgen. Grammica</taxon>
        <taxon>Cuscuta sect. Cleistogrammica</taxon>
    </lineage>
</organism>
<gene>
    <name evidence="8" type="ORF">CCAM_LOCUS44038</name>
</gene>